<proteinExistence type="predicted"/>
<reference evidence="1 2" key="1">
    <citation type="submission" date="2016-02" db="EMBL/GenBank/DDBJ databases">
        <title>Draft genome sequence of the strain BR 10247T Bradyrhizobium neotropicale isolated from nodules of Centrolobium paraense.</title>
        <authorList>
            <person name="Simoes-Araujo J.L."/>
            <person name="Barauna A.C."/>
            <person name="Silva K."/>
            <person name="Zilli J.E."/>
        </authorList>
    </citation>
    <scope>NUCLEOTIDE SEQUENCE [LARGE SCALE GENOMIC DNA]</scope>
    <source>
        <strain evidence="1 2">BR 10247</strain>
    </source>
</reference>
<dbReference type="EMBL" id="LSEF01000114">
    <property type="protein sequence ID" value="OAF07280.1"/>
    <property type="molecule type" value="Genomic_DNA"/>
</dbReference>
<keyword evidence="2" id="KW-1185">Reference proteome</keyword>
<dbReference type="AlphaFoldDB" id="A0A176YMM1"/>
<comment type="caution">
    <text evidence="1">The sequence shown here is derived from an EMBL/GenBank/DDBJ whole genome shotgun (WGS) entry which is preliminary data.</text>
</comment>
<sequence length="170" mass="18546">MHASPLLVSVGFSVLPGNNNRTGETMSIPHISDRIIDPMMALAGCSTRQRIVVVGAKSMDLMMELQRRGYLLAAAAGNCGRPAGQYEVALVDWRRRTLGELEATMEWLDDFLSLRAVLVIWLDAQKPAAKETLRAAVTKRGFVVLQGAEHPCGCALLARRSQAYPLQKAA</sequence>
<organism evidence="1 2">
    <name type="scientific">Bradyrhizobium neotropicale</name>
    <dbReference type="NCBI Taxonomy" id="1497615"/>
    <lineage>
        <taxon>Bacteria</taxon>
        <taxon>Pseudomonadati</taxon>
        <taxon>Pseudomonadota</taxon>
        <taxon>Alphaproteobacteria</taxon>
        <taxon>Hyphomicrobiales</taxon>
        <taxon>Nitrobacteraceae</taxon>
        <taxon>Bradyrhizobium</taxon>
    </lineage>
</organism>
<dbReference type="Proteomes" id="UP000077173">
    <property type="component" value="Unassembled WGS sequence"/>
</dbReference>
<evidence type="ECO:0000313" key="2">
    <source>
        <dbReference type="Proteomes" id="UP000077173"/>
    </source>
</evidence>
<name>A0A176YMM1_9BRAD</name>
<evidence type="ECO:0000313" key="1">
    <source>
        <dbReference type="EMBL" id="OAF07280.1"/>
    </source>
</evidence>
<protein>
    <submittedName>
        <fullName evidence="1">Uncharacterized protein</fullName>
    </submittedName>
</protein>
<dbReference type="GeneID" id="32582646"/>
<gene>
    <name evidence="1" type="ORF">AXW67_30605</name>
</gene>
<accession>A0A176YMM1</accession>